<gene>
    <name evidence="2" type="ORF">IAC44_04060</name>
</gene>
<evidence type="ECO:0000313" key="2">
    <source>
        <dbReference type="EMBL" id="HIT97994.1"/>
    </source>
</evidence>
<keyword evidence="1" id="KW-0175">Coiled coil</keyword>
<dbReference type="EMBL" id="DVLY01000094">
    <property type="protein sequence ID" value="HIT97994.1"/>
    <property type="molecule type" value="Genomic_DNA"/>
</dbReference>
<evidence type="ECO:0000256" key="1">
    <source>
        <dbReference type="SAM" id="Coils"/>
    </source>
</evidence>
<proteinExistence type="predicted"/>
<name>A0A9D1H9Z7_9FLAO</name>
<dbReference type="PROSITE" id="PS51257">
    <property type="entry name" value="PROKAR_LIPOPROTEIN"/>
    <property type="match status" value="1"/>
</dbReference>
<sequence>MKNLWGAAIGLAVASAFSCGCDRIKGYVSTLRGDDRNPPVARVYDTYLYRSDLHHIVPKGSSPQDSAAIVSRYIDAWITRQLILKTAQMNMPEGDLEKEIADFRELLLTGRYEQKIISERLDTLVAESDIEEYYQANKNNFILDKDILCWSYLPITYCDEALRKKLRTAFARDKAPSDWTKRHKNPDGSTLPWNWEAGVEEAMKEASYNAPLIRDEWTELETLTGKYETDEDFAASAAQKKGYSFVAKNTDGVYLGRVSQYLRRGAQAPIEYAHHQIKSILLNRRMAETLRQANAELRQQAEENQKIEIFDLHEDK</sequence>
<reference evidence="2" key="2">
    <citation type="journal article" date="2021" name="PeerJ">
        <title>Extensive microbial diversity within the chicken gut microbiome revealed by metagenomics and culture.</title>
        <authorList>
            <person name="Gilroy R."/>
            <person name="Ravi A."/>
            <person name="Getino M."/>
            <person name="Pursley I."/>
            <person name="Horton D.L."/>
            <person name="Alikhan N.F."/>
            <person name="Baker D."/>
            <person name="Gharbi K."/>
            <person name="Hall N."/>
            <person name="Watson M."/>
            <person name="Adriaenssens E.M."/>
            <person name="Foster-Nyarko E."/>
            <person name="Jarju S."/>
            <person name="Secka A."/>
            <person name="Antonio M."/>
            <person name="Oren A."/>
            <person name="Chaudhuri R.R."/>
            <person name="La Ragione R."/>
            <person name="Hildebrand F."/>
            <person name="Pallen M.J."/>
        </authorList>
    </citation>
    <scope>NUCLEOTIDE SEQUENCE</scope>
    <source>
        <strain evidence="2">1383</strain>
    </source>
</reference>
<reference evidence="2" key="1">
    <citation type="submission" date="2020-10" db="EMBL/GenBank/DDBJ databases">
        <authorList>
            <person name="Gilroy R."/>
        </authorList>
    </citation>
    <scope>NUCLEOTIDE SEQUENCE</scope>
    <source>
        <strain evidence="2">1383</strain>
    </source>
</reference>
<accession>A0A9D1H9Z7</accession>
<evidence type="ECO:0008006" key="4">
    <source>
        <dbReference type="Google" id="ProtNLM"/>
    </source>
</evidence>
<evidence type="ECO:0000313" key="3">
    <source>
        <dbReference type="Proteomes" id="UP000824161"/>
    </source>
</evidence>
<feature type="coiled-coil region" evidence="1">
    <location>
        <begin position="283"/>
        <end position="310"/>
    </location>
</feature>
<protein>
    <recommendedName>
        <fullName evidence="4">Peptidyl-prolyl cis-trans isomerase</fullName>
    </recommendedName>
</protein>
<organism evidence="2 3">
    <name type="scientific">Candidatus Merdimorpha stercoravium</name>
    <dbReference type="NCBI Taxonomy" id="2840863"/>
    <lineage>
        <taxon>Bacteria</taxon>
        <taxon>Pseudomonadati</taxon>
        <taxon>Bacteroidota</taxon>
        <taxon>Flavobacteriia</taxon>
        <taxon>Flavobacteriales</taxon>
        <taxon>Candidatus Merdimorpha</taxon>
    </lineage>
</organism>
<dbReference type="AlphaFoldDB" id="A0A9D1H9Z7"/>
<comment type="caution">
    <text evidence="2">The sequence shown here is derived from an EMBL/GenBank/DDBJ whole genome shotgun (WGS) entry which is preliminary data.</text>
</comment>
<dbReference type="Proteomes" id="UP000824161">
    <property type="component" value="Unassembled WGS sequence"/>
</dbReference>